<dbReference type="SMART" id="SM00091">
    <property type="entry name" value="PAS"/>
    <property type="match status" value="1"/>
</dbReference>
<dbReference type="PROSITE" id="PS50112">
    <property type="entry name" value="PAS"/>
    <property type="match status" value="1"/>
</dbReference>
<dbReference type="Pfam" id="PF00989">
    <property type="entry name" value="PAS"/>
    <property type="match status" value="1"/>
</dbReference>
<dbReference type="GO" id="GO:0006355">
    <property type="term" value="P:regulation of DNA-templated transcription"/>
    <property type="evidence" value="ECO:0007669"/>
    <property type="project" value="InterPro"/>
</dbReference>
<organism evidence="9 10">
    <name type="scientific">Rhodocytophaga rosea</name>
    <dbReference type="NCBI Taxonomy" id="2704465"/>
    <lineage>
        <taxon>Bacteria</taxon>
        <taxon>Pseudomonadati</taxon>
        <taxon>Bacteroidota</taxon>
        <taxon>Cytophagia</taxon>
        <taxon>Cytophagales</taxon>
        <taxon>Rhodocytophagaceae</taxon>
        <taxon>Rhodocytophaga</taxon>
    </lineage>
</organism>
<dbReference type="SMART" id="SM00387">
    <property type="entry name" value="HATPase_c"/>
    <property type="match status" value="1"/>
</dbReference>
<dbReference type="EC" id="2.7.13.3" evidence="2"/>
<protein>
    <recommendedName>
        <fullName evidence="2">histidine kinase</fullName>
        <ecNumber evidence="2">2.7.13.3</ecNumber>
    </recommendedName>
</protein>
<dbReference type="GO" id="GO:0000155">
    <property type="term" value="F:phosphorelay sensor kinase activity"/>
    <property type="evidence" value="ECO:0007669"/>
    <property type="project" value="InterPro"/>
</dbReference>
<evidence type="ECO:0000313" key="10">
    <source>
        <dbReference type="Proteomes" id="UP000480178"/>
    </source>
</evidence>
<evidence type="ECO:0000256" key="5">
    <source>
        <dbReference type="ARBA" id="ARBA00022777"/>
    </source>
</evidence>
<dbReference type="InterPro" id="IPR000014">
    <property type="entry name" value="PAS"/>
</dbReference>
<dbReference type="Proteomes" id="UP000480178">
    <property type="component" value="Chromosome"/>
</dbReference>
<dbReference type="Gene3D" id="3.30.450.40">
    <property type="match status" value="1"/>
</dbReference>
<dbReference type="NCBIfam" id="TIGR00229">
    <property type="entry name" value="sensory_box"/>
    <property type="match status" value="1"/>
</dbReference>
<dbReference type="CDD" id="cd00082">
    <property type="entry name" value="HisKA"/>
    <property type="match status" value="1"/>
</dbReference>
<keyword evidence="5" id="KW-0418">Kinase</keyword>
<dbReference type="InterPro" id="IPR029016">
    <property type="entry name" value="GAF-like_dom_sf"/>
</dbReference>
<dbReference type="InterPro" id="IPR035965">
    <property type="entry name" value="PAS-like_dom_sf"/>
</dbReference>
<dbReference type="Pfam" id="PF02518">
    <property type="entry name" value="HATPase_c"/>
    <property type="match status" value="1"/>
</dbReference>
<dbReference type="EMBL" id="CP048222">
    <property type="protein sequence ID" value="QHT71506.1"/>
    <property type="molecule type" value="Genomic_DNA"/>
</dbReference>
<dbReference type="Pfam" id="PF00512">
    <property type="entry name" value="HisKA"/>
    <property type="match status" value="1"/>
</dbReference>
<evidence type="ECO:0000256" key="2">
    <source>
        <dbReference type="ARBA" id="ARBA00012438"/>
    </source>
</evidence>
<dbReference type="InterPro" id="IPR003661">
    <property type="entry name" value="HisK_dim/P_dom"/>
</dbReference>
<keyword evidence="10" id="KW-1185">Reference proteome</keyword>
<dbReference type="InterPro" id="IPR013767">
    <property type="entry name" value="PAS_fold"/>
</dbReference>
<dbReference type="SUPFAM" id="SSF55781">
    <property type="entry name" value="GAF domain-like"/>
    <property type="match status" value="1"/>
</dbReference>
<gene>
    <name evidence="9" type="ORF">GXP67_35025</name>
</gene>
<evidence type="ECO:0000313" key="9">
    <source>
        <dbReference type="EMBL" id="QHT71506.1"/>
    </source>
</evidence>
<evidence type="ECO:0000256" key="4">
    <source>
        <dbReference type="ARBA" id="ARBA00022679"/>
    </source>
</evidence>
<dbReference type="SMART" id="SM00388">
    <property type="entry name" value="HisKA"/>
    <property type="match status" value="1"/>
</dbReference>
<evidence type="ECO:0000259" key="7">
    <source>
        <dbReference type="PROSITE" id="PS50109"/>
    </source>
</evidence>
<dbReference type="PANTHER" id="PTHR43711:SF31">
    <property type="entry name" value="HISTIDINE KINASE"/>
    <property type="match status" value="1"/>
</dbReference>
<dbReference type="PRINTS" id="PR00344">
    <property type="entry name" value="BCTRLSENSOR"/>
</dbReference>
<comment type="catalytic activity">
    <reaction evidence="1">
        <text>ATP + protein L-histidine = ADP + protein N-phospho-L-histidine.</text>
        <dbReference type="EC" id="2.7.13.3"/>
    </reaction>
</comment>
<dbReference type="InterPro" id="IPR005467">
    <property type="entry name" value="His_kinase_dom"/>
</dbReference>
<keyword evidence="3" id="KW-0597">Phosphoprotein</keyword>
<reference evidence="9 10" key="1">
    <citation type="submission" date="2020-01" db="EMBL/GenBank/DDBJ databases">
        <authorList>
            <person name="Kim M.K."/>
        </authorList>
    </citation>
    <scope>NUCLEOTIDE SEQUENCE [LARGE SCALE GENOMIC DNA]</scope>
    <source>
        <strain evidence="9 10">172606-1</strain>
    </source>
</reference>
<keyword evidence="6" id="KW-0902">Two-component regulatory system</keyword>
<evidence type="ECO:0000256" key="1">
    <source>
        <dbReference type="ARBA" id="ARBA00000085"/>
    </source>
</evidence>
<dbReference type="Gene3D" id="3.30.565.10">
    <property type="entry name" value="Histidine kinase-like ATPase, C-terminal domain"/>
    <property type="match status" value="1"/>
</dbReference>
<sequence>MNPHLFPIPIEEKRRLAALPKYDILNTIPKEELDKLTALTASIFNVPIALISLVDEKKGWLKSGFGISLSQTIHSESFCRYTMMSKQVLEVENILTDSRFSGSPLVIEAPFIRYYCGVPLLNQAGDMIGSLGILDTVTRKLDDAQMKTLGLQAQQIVHIFELYHKRKQVEKEKNQFATSEALFSTIFRLNPFPTSITRLSDGKILHVNEQGLKAFGYSDEEVINRTTAQLNVWENTLEREELVKRLAVEHKVNGFQATFRQKGGQLWIALLSLEVIQWDGETCILWIMQDITERRKVEEAIHSYTRQLEEVNANKDKFFSIIAHDMLSPLNGILGSSNLLSEYMAHLSKEDIQELSRTINLSTANLKRLLSNLLEWARMQIGAIAFEPKQVNLRKVAEKVIELLKDNAHSKVITIDNKLEEDIYLRADENMAESILRNLLANGIKFSGQGTKITLTATLLPCYVQVSVQDQGIGMSKELQDQLFKFGITQSTLGTANEKGTGLGLLLCKDFVEKHSGRIWVESQPGKGTTFIFTLAR</sequence>
<dbReference type="InterPro" id="IPR036097">
    <property type="entry name" value="HisK_dim/P_sf"/>
</dbReference>
<dbReference type="PROSITE" id="PS50109">
    <property type="entry name" value="HIS_KIN"/>
    <property type="match status" value="1"/>
</dbReference>
<dbReference type="SUPFAM" id="SSF55785">
    <property type="entry name" value="PYP-like sensor domain (PAS domain)"/>
    <property type="match status" value="1"/>
</dbReference>
<proteinExistence type="predicted"/>
<dbReference type="Gene3D" id="3.30.450.20">
    <property type="entry name" value="PAS domain"/>
    <property type="match status" value="1"/>
</dbReference>
<evidence type="ECO:0000256" key="3">
    <source>
        <dbReference type="ARBA" id="ARBA00022553"/>
    </source>
</evidence>
<dbReference type="FunFam" id="3.30.565.10:FF:000006">
    <property type="entry name" value="Sensor histidine kinase WalK"/>
    <property type="match status" value="1"/>
</dbReference>
<evidence type="ECO:0000259" key="8">
    <source>
        <dbReference type="PROSITE" id="PS50112"/>
    </source>
</evidence>
<name>A0A6C0GTY8_9BACT</name>
<feature type="domain" description="PAS" evidence="8">
    <location>
        <begin position="201"/>
        <end position="226"/>
    </location>
</feature>
<keyword evidence="4" id="KW-0808">Transferase</keyword>
<dbReference type="AlphaFoldDB" id="A0A6C0GTY8"/>
<dbReference type="InterPro" id="IPR050736">
    <property type="entry name" value="Sensor_HK_Regulatory"/>
</dbReference>
<dbReference type="PANTHER" id="PTHR43711">
    <property type="entry name" value="TWO-COMPONENT HISTIDINE KINASE"/>
    <property type="match status" value="1"/>
</dbReference>
<evidence type="ECO:0000256" key="6">
    <source>
        <dbReference type="ARBA" id="ARBA00023012"/>
    </source>
</evidence>
<dbReference type="SUPFAM" id="SSF47384">
    <property type="entry name" value="Homodimeric domain of signal transducing histidine kinase"/>
    <property type="match status" value="1"/>
</dbReference>
<dbReference type="RefSeq" id="WP_162447442.1">
    <property type="nucleotide sequence ID" value="NZ_CP048222.1"/>
</dbReference>
<dbReference type="CDD" id="cd00130">
    <property type="entry name" value="PAS"/>
    <property type="match status" value="1"/>
</dbReference>
<dbReference type="InterPro" id="IPR004358">
    <property type="entry name" value="Sig_transdc_His_kin-like_C"/>
</dbReference>
<dbReference type="KEGG" id="rhoz:GXP67_35025"/>
<accession>A0A6C0GTY8</accession>
<dbReference type="Gene3D" id="1.10.287.130">
    <property type="match status" value="1"/>
</dbReference>
<dbReference type="SUPFAM" id="SSF55874">
    <property type="entry name" value="ATPase domain of HSP90 chaperone/DNA topoisomerase II/histidine kinase"/>
    <property type="match status" value="1"/>
</dbReference>
<dbReference type="InterPro" id="IPR003594">
    <property type="entry name" value="HATPase_dom"/>
</dbReference>
<dbReference type="InterPro" id="IPR036890">
    <property type="entry name" value="HATPase_C_sf"/>
</dbReference>
<feature type="domain" description="Histidine kinase" evidence="7">
    <location>
        <begin position="321"/>
        <end position="537"/>
    </location>
</feature>